<reference evidence="1 2" key="1">
    <citation type="journal article" date="2021" name="Elife">
        <title>Chloroplast acquisition without the gene transfer in kleptoplastic sea slugs, Plakobranchus ocellatus.</title>
        <authorList>
            <person name="Maeda T."/>
            <person name="Takahashi S."/>
            <person name="Yoshida T."/>
            <person name="Shimamura S."/>
            <person name="Takaki Y."/>
            <person name="Nagai Y."/>
            <person name="Toyoda A."/>
            <person name="Suzuki Y."/>
            <person name="Arimoto A."/>
            <person name="Ishii H."/>
            <person name="Satoh N."/>
            <person name="Nishiyama T."/>
            <person name="Hasebe M."/>
            <person name="Maruyama T."/>
            <person name="Minagawa J."/>
            <person name="Obokata J."/>
            <person name="Shigenobu S."/>
        </authorList>
    </citation>
    <scope>NUCLEOTIDE SEQUENCE [LARGE SCALE GENOMIC DNA]</scope>
</reference>
<dbReference type="AlphaFoldDB" id="A0AAV4BAZ2"/>
<evidence type="ECO:0000313" key="2">
    <source>
        <dbReference type="Proteomes" id="UP000735302"/>
    </source>
</evidence>
<comment type="caution">
    <text evidence="1">The sequence shown here is derived from an EMBL/GenBank/DDBJ whole genome shotgun (WGS) entry which is preliminary data.</text>
</comment>
<gene>
    <name evidence="1" type="ORF">PoB_004204400</name>
</gene>
<accession>A0AAV4BAZ2</accession>
<sequence>MAVLSAKVHLCTTSHSCGRLWQAVFRLCPEQRRFVPDKTDTIVLSSVTMKTSKLREILEKRHDTAVPAEDIYNEQKKLEMGRGVGGSDEE</sequence>
<keyword evidence="2" id="KW-1185">Reference proteome</keyword>
<protein>
    <submittedName>
        <fullName evidence="1">Uncharacterized protein</fullName>
    </submittedName>
</protein>
<dbReference type="EMBL" id="BLXT01004610">
    <property type="protein sequence ID" value="GFO15539.1"/>
    <property type="molecule type" value="Genomic_DNA"/>
</dbReference>
<organism evidence="1 2">
    <name type="scientific">Plakobranchus ocellatus</name>
    <dbReference type="NCBI Taxonomy" id="259542"/>
    <lineage>
        <taxon>Eukaryota</taxon>
        <taxon>Metazoa</taxon>
        <taxon>Spiralia</taxon>
        <taxon>Lophotrochozoa</taxon>
        <taxon>Mollusca</taxon>
        <taxon>Gastropoda</taxon>
        <taxon>Heterobranchia</taxon>
        <taxon>Euthyneura</taxon>
        <taxon>Panpulmonata</taxon>
        <taxon>Sacoglossa</taxon>
        <taxon>Placobranchoidea</taxon>
        <taxon>Plakobranchidae</taxon>
        <taxon>Plakobranchus</taxon>
    </lineage>
</organism>
<proteinExistence type="predicted"/>
<dbReference type="Proteomes" id="UP000735302">
    <property type="component" value="Unassembled WGS sequence"/>
</dbReference>
<evidence type="ECO:0000313" key="1">
    <source>
        <dbReference type="EMBL" id="GFO15539.1"/>
    </source>
</evidence>
<name>A0AAV4BAZ2_9GAST</name>